<comment type="caution">
    <text evidence="7">The sequence shown here is derived from an EMBL/GenBank/DDBJ whole genome shotgun (WGS) entry which is preliminary data.</text>
</comment>
<dbReference type="EMBL" id="BOPL01000009">
    <property type="protein sequence ID" value="GIK06055.1"/>
    <property type="molecule type" value="Genomic_DNA"/>
</dbReference>
<dbReference type="Gene3D" id="1.20.1250.20">
    <property type="entry name" value="MFS general substrate transporter like domains"/>
    <property type="match status" value="1"/>
</dbReference>
<feature type="transmembrane region" description="Helical" evidence="5">
    <location>
        <begin position="68"/>
        <end position="90"/>
    </location>
</feature>
<feature type="transmembrane region" description="Helical" evidence="5">
    <location>
        <begin position="497"/>
        <end position="519"/>
    </location>
</feature>
<feature type="transmembrane region" description="Helical" evidence="5">
    <location>
        <begin position="191"/>
        <end position="211"/>
    </location>
</feature>
<dbReference type="OrthoDB" id="6770063at2759"/>
<feature type="transmembrane region" description="Helical" evidence="5">
    <location>
        <begin position="231"/>
        <end position="249"/>
    </location>
</feature>
<protein>
    <recommendedName>
        <fullName evidence="6">Major facilitator superfamily (MFS) profile domain-containing protein</fullName>
    </recommendedName>
</protein>
<keyword evidence="4 5" id="KW-0472">Membrane</keyword>
<dbReference type="PANTHER" id="PTHR23501:SF78">
    <property type="entry name" value="MAJOR FACILITATOR SUPERFAMILY (MFS) PROFILE DOMAIN-CONTAINING PROTEIN-RELATED"/>
    <property type="match status" value="1"/>
</dbReference>
<accession>A0A9P3F980</accession>
<dbReference type="PRINTS" id="PR01036">
    <property type="entry name" value="TCRTETB"/>
</dbReference>
<proteinExistence type="predicted"/>
<gene>
    <name evidence="7" type="ORF">Aspvir_010173</name>
</gene>
<dbReference type="PANTHER" id="PTHR23501">
    <property type="entry name" value="MAJOR FACILITATOR SUPERFAMILY"/>
    <property type="match status" value="1"/>
</dbReference>
<keyword evidence="8" id="KW-1185">Reference proteome</keyword>
<feature type="transmembrane region" description="Helical" evidence="5">
    <location>
        <begin position="292"/>
        <end position="314"/>
    </location>
</feature>
<evidence type="ECO:0000256" key="3">
    <source>
        <dbReference type="ARBA" id="ARBA00022989"/>
    </source>
</evidence>
<feature type="transmembrane region" description="Helical" evidence="5">
    <location>
        <begin position="390"/>
        <end position="416"/>
    </location>
</feature>
<dbReference type="InterPro" id="IPR036259">
    <property type="entry name" value="MFS_trans_sf"/>
</dbReference>
<dbReference type="PROSITE" id="PS50850">
    <property type="entry name" value="MFS"/>
    <property type="match status" value="1"/>
</dbReference>
<dbReference type="GO" id="GO:0022857">
    <property type="term" value="F:transmembrane transporter activity"/>
    <property type="evidence" value="ECO:0007669"/>
    <property type="project" value="InterPro"/>
</dbReference>
<dbReference type="GeneID" id="66938155"/>
<dbReference type="InterPro" id="IPR011701">
    <property type="entry name" value="MFS"/>
</dbReference>
<feature type="transmembrane region" description="Helical" evidence="5">
    <location>
        <begin position="35"/>
        <end position="56"/>
    </location>
</feature>
<organism evidence="7 8">
    <name type="scientific">Aspergillus viridinutans</name>
    <dbReference type="NCBI Taxonomy" id="75553"/>
    <lineage>
        <taxon>Eukaryota</taxon>
        <taxon>Fungi</taxon>
        <taxon>Dikarya</taxon>
        <taxon>Ascomycota</taxon>
        <taxon>Pezizomycotina</taxon>
        <taxon>Eurotiomycetes</taxon>
        <taxon>Eurotiomycetidae</taxon>
        <taxon>Eurotiales</taxon>
        <taxon>Aspergillaceae</taxon>
        <taxon>Aspergillus</taxon>
        <taxon>Aspergillus subgen. Fumigati</taxon>
    </lineage>
</organism>
<evidence type="ECO:0000256" key="1">
    <source>
        <dbReference type="ARBA" id="ARBA00004141"/>
    </source>
</evidence>
<keyword evidence="2 5" id="KW-0812">Transmembrane</keyword>
<dbReference type="InterPro" id="IPR020846">
    <property type="entry name" value="MFS_dom"/>
</dbReference>
<feature type="transmembrane region" description="Helical" evidence="5">
    <location>
        <begin position="160"/>
        <end position="179"/>
    </location>
</feature>
<feature type="transmembrane region" description="Helical" evidence="5">
    <location>
        <begin position="128"/>
        <end position="148"/>
    </location>
</feature>
<reference evidence="7 8" key="1">
    <citation type="submission" date="2021-02" db="EMBL/GenBank/DDBJ databases">
        <title>Pan-genome distribution and transcriptional activeness of fungal secondary metabolism genes in Aspergillus section Fumigati.</title>
        <authorList>
            <person name="Takahashi H."/>
            <person name="Umemura M."/>
            <person name="Ninomiya A."/>
            <person name="Kusuya Y."/>
            <person name="Urayama S."/>
            <person name="Shimizu M."/>
            <person name="Watanabe A."/>
            <person name="Kamei K."/>
            <person name="Yaguchi T."/>
            <person name="Hagiwara D."/>
        </authorList>
    </citation>
    <scope>NUCLEOTIDE SEQUENCE [LARGE SCALE GENOMIC DNA]</scope>
    <source>
        <strain evidence="7 8">IFM 47045</strain>
    </source>
</reference>
<dbReference type="Proteomes" id="UP000710440">
    <property type="component" value="Unassembled WGS sequence"/>
</dbReference>
<keyword evidence="3 5" id="KW-1133">Transmembrane helix</keyword>
<dbReference type="RefSeq" id="XP_043129241.1">
    <property type="nucleotide sequence ID" value="XM_043273306.1"/>
</dbReference>
<name>A0A9P3F980_ASPVI</name>
<dbReference type="SUPFAM" id="SSF103473">
    <property type="entry name" value="MFS general substrate transporter"/>
    <property type="match status" value="1"/>
</dbReference>
<sequence>MEEPSPAPADHDNEQTPLLRNFQDRQFHVLPRKQLLIVFPALALVQFTSFLDQTAISTALPAIADGLHIGSSISWVGASFLVTSTSVQLINGRLSDIFGRKTCLITALTIMALGNIASGFSVTPSELYATRAFSGFGAGAINALVQIAVSDYTTLAQRGYYFGIIGVATALGNGLGPVVGGALTEQTSWRWTFWFIGPLAGAAVLHIAFVLPQSGASTRGIWKQLQLMDWLGMLTSMVAIILILIPLSQGGSAISWTSPTVIAMLSTGVCLFLVFLVIEWRSIKLPLLPLHLFQYGLSTNILLAMNVIIGWVFWSNLFYIPLYFQNVRGWSPATAGSLILPMVIAHGATSALSGILVAATGRYTRIISGGAALWTIGAVGKTLYGQTTPVWSFFMIGIFEGFGVGCSLQPVLVGLLAGSQNADRAVLTGLRNFIRDIGGAMGITISGTILNNILYSGLKGKLSPELVSKLASSAFALRGMDLSDDDKQLVSTVYMRGVQAVFVSYAVLISIYLLCSLFIEDYGLGGKYPQVKSSVTTNREETEEC</sequence>
<feature type="domain" description="Major facilitator superfamily (MFS) profile" evidence="6">
    <location>
        <begin position="38"/>
        <end position="524"/>
    </location>
</feature>
<feature type="transmembrane region" description="Helical" evidence="5">
    <location>
        <begin position="102"/>
        <end position="122"/>
    </location>
</feature>
<evidence type="ECO:0000256" key="4">
    <source>
        <dbReference type="ARBA" id="ARBA00023136"/>
    </source>
</evidence>
<comment type="subcellular location">
    <subcellularLocation>
        <location evidence="1">Membrane</location>
        <topology evidence="1">Multi-pass membrane protein</topology>
    </subcellularLocation>
</comment>
<feature type="transmembrane region" description="Helical" evidence="5">
    <location>
        <begin position="437"/>
        <end position="458"/>
    </location>
</feature>
<evidence type="ECO:0000313" key="8">
    <source>
        <dbReference type="Proteomes" id="UP000710440"/>
    </source>
</evidence>
<dbReference type="AlphaFoldDB" id="A0A9P3F980"/>
<feature type="transmembrane region" description="Helical" evidence="5">
    <location>
        <begin position="334"/>
        <end position="359"/>
    </location>
</feature>
<evidence type="ECO:0000256" key="2">
    <source>
        <dbReference type="ARBA" id="ARBA00022692"/>
    </source>
</evidence>
<dbReference type="Gene3D" id="1.20.1720.10">
    <property type="entry name" value="Multidrug resistance protein D"/>
    <property type="match status" value="1"/>
</dbReference>
<dbReference type="Pfam" id="PF07690">
    <property type="entry name" value="MFS_1"/>
    <property type="match status" value="1"/>
</dbReference>
<evidence type="ECO:0000313" key="7">
    <source>
        <dbReference type="EMBL" id="GIK06055.1"/>
    </source>
</evidence>
<evidence type="ECO:0000256" key="5">
    <source>
        <dbReference type="SAM" id="Phobius"/>
    </source>
</evidence>
<dbReference type="GO" id="GO:0005886">
    <property type="term" value="C:plasma membrane"/>
    <property type="evidence" value="ECO:0007669"/>
    <property type="project" value="TreeGrafter"/>
</dbReference>
<evidence type="ECO:0000259" key="6">
    <source>
        <dbReference type="PROSITE" id="PS50850"/>
    </source>
</evidence>
<feature type="transmembrane region" description="Helical" evidence="5">
    <location>
        <begin position="261"/>
        <end position="280"/>
    </location>
</feature>